<dbReference type="InterPro" id="IPR010164">
    <property type="entry name" value="Orn_aminotrans"/>
</dbReference>
<evidence type="ECO:0000256" key="5">
    <source>
        <dbReference type="ARBA" id="ARBA00022650"/>
    </source>
</evidence>
<dbReference type="PANTHER" id="PTHR11986">
    <property type="entry name" value="AMINOTRANSFERASE CLASS III"/>
    <property type="match status" value="1"/>
</dbReference>
<proteinExistence type="inferred from homology"/>
<gene>
    <name evidence="10" type="primary">rocD</name>
    <name evidence="10" type="ORF">F8O05_01765</name>
</gene>
<dbReference type="EC" id="2.6.1.13" evidence="3"/>
<dbReference type="FunFam" id="3.40.640.10:FF:000011">
    <property type="entry name" value="Ornithine aminotransferase"/>
    <property type="match status" value="1"/>
</dbReference>
<dbReference type="Gene3D" id="3.90.1150.10">
    <property type="entry name" value="Aspartate Aminotransferase, domain 1"/>
    <property type="match status" value="1"/>
</dbReference>
<dbReference type="SUPFAM" id="SSF53383">
    <property type="entry name" value="PLP-dependent transferases"/>
    <property type="match status" value="1"/>
</dbReference>
<dbReference type="EMBL" id="WBKB01000001">
    <property type="protein sequence ID" value="KAB1645008.1"/>
    <property type="molecule type" value="Genomic_DNA"/>
</dbReference>
<keyword evidence="5" id="KW-0641">Proline biosynthesis</keyword>
<keyword evidence="7 9" id="KW-0663">Pyridoxal phosphate</keyword>
<comment type="caution">
    <text evidence="10">The sequence shown here is derived from an EMBL/GenBank/DDBJ whole genome shotgun (WGS) entry which is preliminary data.</text>
</comment>
<dbReference type="CDD" id="cd00610">
    <property type="entry name" value="OAT_like"/>
    <property type="match status" value="1"/>
</dbReference>
<dbReference type="Proteomes" id="UP000433493">
    <property type="component" value="Unassembled WGS sequence"/>
</dbReference>
<evidence type="ECO:0000256" key="8">
    <source>
        <dbReference type="ARBA" id="ARBA00030587"/>
    </source>
</evidence>
<dbReference type="InterPro" id="IPR005814">
    <property type="entry name" value="Aminotrans_3"/>
</dbReference>
<dbReference type="Gene3D" id="3.40.640.10">
    <property type="entry name" value="Type I PLP-dependent aspartate aminotransferase-like (Major domain)"/>
    <property type="match status" value="1"/>
</dbReference>
<dbReference type="AlphaFoldDB" id="A0A7J5BFX8"/>
<dbReference type="GO" id="GO:0055129">
    <property type="term" value="P:L-proline biosynthetic process"/>
    <property type="evidence" value="ECO:0007669"/>
    <property type="project" value="UniProtKB-UniPathway"/>
</dbReference>
<keyword evidence="4 10" id="KW-0032">Aminotransferase</keyword>
<name>A0A7J5BFX8_9MICO</name>
<evidence type="ECO:0000256" key="9">
    <source>
        <dbReference type="RuleBase" id="RU003560"/>
    </source>
</evidence>
<reference evidence="10 11" key="1">
    <citation type="submission" date="2019-09" db="EMBL/GenBank/DDBJ databases">
        <title>Phylogeny of genus Pseudoclavibacter and closely related genus.</title>
        <authorList>
            <person name="Li Y."/>
        </authorList>
    </citation>
    <scope>NUCLEOTIDE SEQUENCE [LARGE SCALE GENOMIC DNA]</scope>
    <source>
        <strain evidence="10 11">KCTC 13959</strain>
    </source>
</reference>
<evidence type="ECO:0000256" key="4">
    <source>
        <dbReference type="ARBA" id="ARBA00022576"/>
    </source>
</evidence>
<protein>
    <recommendedName>
        <fullName evidence="3">ornithine aminotransferase</fullName>
        <ecNumber evidence="3">2.6.1.13</ecNumber>
    </recommendedName>
    <alternativeName>
        <fullName evidence="8">Ornithine--oxo-acid aminotransferase</fullName>
    </alternativeName>
</protein>
<dbReference type="NCBIfam" id="TIGR01885">
    <property type="entry name" value="Orn_aminotrans"/>
    <property type="match status" value="1"/>
</dbReference>
<evidence type="ECO:0000313" key="10">
    <source>
        <dbReference type="EMBL" id="KAB1645008.1"/>
    </source>
</evidence>
<evidence type="ECO:0000256" key="2">
    <source>
        <dbReference type="ARBA" id="ARBA00004998"/>
    </source>
</evidence>
<keyword evidence="6 10" id="KW-0808">Transferase</keyword>
<dbReference type="InterPro" id="IPR050103">
    <property type="entry name" value="Class-III_PLP-dep_AT"/>
</dbReference>
<evidence type="ECO:0000256" key="6">
    <source>
        <dbReference type="ARBA" id="ARBA00022679"/>
    </source>
</evidence>
<dbReference type="PROSITE" id="PS00600">
    <property type="entry name" value="AA_TRANSFER_CLASS_3"/>
    <property type="match status" value="1"/>
</dbReference>
<dbReference type="GO" id="GO:0042802">
    <property type="term" value="F:identical protein binding"/>
    <property type="evidence" value="ECO:0007669"/>
    <property type="project" value="TreeGrafter"/>
</dbReference>
<keyword evidence="5" id="KW-0028">Amino-acid biosynthesis</keyword>
<organism evidence="10 11">
    <name type="scientific">Gulosibacter chungangensis</name>
    <dbReference type="NCBI Taxonomy" id="979746"/>
    <lineage>
        <taxon>Bacteria</taxon>
        <taxon>Bacillati</taxon>
        <taxon>Actinomycetota</taxon>
        <taxon>Actinomycetes</taxon>
        <taxon>Micrococcales</taxon>
        <taxon>Microbacteriaceae</taxon>
        <taxon>Gulosibacter</taxon>
    </lineage>
</organism>
<accession>A0A7J5BFX8</accession>
<dbReference type="GO" id="GO:0004587">
    <property type="term" value="F:ornithine aminotransferase activity"/>
    <property type="evidence" value="ECO:0007669"/>
    <property type="project" value="UniProtKB-EC"/>
</dbReference>
<evidence type="ECO:0000313" key="11">
    <source>
        <dbReference type="Proteomes" id="UP000433493"/>
    </source>
</evidence>
<dbReference type="GO" id="GO:0030170">
    <property type="term" value="F:pyridoxal phosphate binding"/>
    <property type="evidence" value="ECO:0007669"/>
    <property type="project" value="InterPro"/>
</dbReference>
<evidence type="ECO:0000256" key="1">
    <source>
        <dbReference type="ARBA" id="ARBA00001933"/>
    </source>
</evidence>
<comment type="similarity">
    <text evidence="9">Belongs to the class-III pyridoxal-phosphate-dependent aminotransferase family.</text>
</comment>
<dbReference type="InterPro" id="IPR049704">
    <property type="entry name" value="Aminotrans_3_PPA_site"/>
</dbReference>
<dbReference type="PIRSF" id="PIRSF000521">
    <property type="entry name" value="Transaminase_4ab_Lys_Orn"/>
    <property type="match status" value="1"/>
</dbReference>
<dbReference type="InterPro" id="IPR015424">
    <property type="entry name" value="PyrdxlP-dep_Trfase"/>
</dbReference>
<dbReference type="OrthoDB" id="9801052at2"/>
<dbReference type="UniPathway" id="UPA00098">
    <property type="reaction ID" value="UER00358"/>
</dbReference>
<comment type="cofactor">
    <cofactor evidence="1">
        <name>pyridoxal 5'-phosphate</name>
        <dbReference type="ChEBI" id="CHEBI:597326"/>
    </cofactor>
</comment>
<evidence type="ECO:0000256" key="7">
    <source>
        <dbReference type="ARBA" id="ARBA00022898"/>
    </source>
</evidence>
<dbReference type="InterPro" id="IPR015422">
    <property type="entry name" value="PyrdxlP-dep_Trfase_small"/>
</dbReference>
<dbReference type="InterPro" id="IPR015421">
    <property type="entry name" value="PyrdxlP-dep_Trfase_major"/>
</dbReference>
<comment type="pathway">
    <text evidence="2">Amino-acid biosynthesis; L-proline biosynthesis; L-glutamate 5-semialdehyde from L-ornithine: step 1/1.</text>
</comment>
<evidence type="ECO:0000256" key="3">
    <source>
        <dbReference type="ARBA" id="ARBA00012924"/>
    </source>
</evidence>
<dbReference type="Pfam" id="PF00202">
    <property type="entry name" value="Aminotran_3"/>
    <property type="match status" value="1"/>
</dbReference>
<sequence>MNASVSPRAIDEIAKVKDHSASNYAPLELVLESAEGAWITDVDGKRYIDCLSAYSATTFGHSYPKFIEVLREQTSKISIASRAVYVEGFGAFAEALAKLAGKDMILAMNTGAEANETAIKIARKWGYRVKGVPADQAKIIGAEGNFHGRTTTMISLSDDDIARNDYGPFTPGFELVPYNDAEALRAAIDENTVAVILEPIQGEAGVAVPDPGYLAEVRKITAEHNVLLILDEVQTGMGRTGTTFRFQAEGIEPDLITTAKALGGGILPVSAVIGNKDVLGVLEPGTHGSTFGGNPLAAAIGKAVVDELATGKWQQNSQDLHPVLFEPLRALVGRGVTDVRGAGLWAGVDIDPAIGNAHDVCEDLLEKGILAKDTRGKTVRLAPPFIVSREEIEQITNAFTEVIEARWQQAQSAGAAE</sequence>
<dbReference type="RefSeq" id="WP_158051018.1">
    <property type="nucleotide sequence ID" value="NZ_WBKB01000001.1"/>
</dbReference>
<dbReference type="PANTHER" id="PTHR11986:SF18">
    <property type="entry name" value="ORNITHINE AMINOTRANSFERASE, MITOCHONDRIAL"/>
    <property type="match status" value="1"/>
</dbReference>
<keyword evidence="11" id="KW-1185">Reference proteome</keyword>